<dbReference type="OrthoDB" id="2110361at2759"/>
<dbReference type="Pfam" id="PF00172">
    <property type="entry name" value="Zn_clus"/>
    <property type="match status" value="1"/>
</dbReference>
<dbReference type="PROSITE" id="PS00463">
    <property type="entry name" value="ZN2_CY6_FUNGAL_1"/>
    <property type="match status" value="1"/>
</dbReference>
<keyword evidence="1" id="KW-0479">Metal-binding</keyword>
<feature type="region of interest" description="Disordered" evidence="3">
    <location>
        <begin position="1"/>
        <end position="64"/>
    </location>
</feature>
<dbReference type="Proteomes" id="UP000809789">
    <property type="component" value="Unassembled WGS sequence"/>
</dbReference>
<feature type="compositionally biased region" description="Low complexity" evidence="3">
    <location>
        <begin position="683"/>
        <end position="694"/>
    </location>
</feature>
<feature type="compositionally biased region" description="Low complexity" evidence="3">
    <location>
        <begin position="789"/>
        <end position="804"/>
    </location>
</feature>
<feature type="region of interest" description="Disordered" evidence="3">
    <location>
        <begin position="740"/>
        <end position="868"/>
    </location>
</feature>
<evidence type="ECO:0000313" key="5">
    <source>
        <dbReference type="EMBL" id="KAG8624732.1"/>
    </source>
</evidence>
<sequence>MQASPPGYPVPPSVAHHHANSTPPGHHHSPMATLNTPAFGGLPPPPPNHLPPPHVMASPSPGLHDVRMSDGMHGGSRTPPSHASVAALSAQKRAYRQRRKDPSCDACRERKVKCDATDASSCSECSSRSVKCQFTKETNRRMSSMKQVQDLERQLHQAKQQISQLKGMIPDSGPPSTQSSGTPTLTLPENNQVRDRGTFPRATGNFFKVRRNIRNYGRGVFKPPHAYRTPGIQHLCPDGGPPLPSRHITEHLLGQYKAHLHPFQPVLHWPTFQNEVDDVYRAGSFTGVRKAWIGVFFAVMACATLITDERQYAQDALGYIEIATQQVNTLSDEITIDHARTALMTSLYFMETNRRSAAWVWLGAALRTAQESGLHLEQPNISPMQAELRKRTWWAIYNWDRLCSLELGQSLDGADPDTEVGEPTPIDDDYMKPDGFHSLETGLKTPNNLLALIPVVRLIHQLKKTLKQRTISPSTLKIYDDHFNSIMESYPDPFPIGSTTPLDPFYLHPALALQICRMMLYRHNLTPACRPQERQEALARCVQVAKDTAHYIWRTTPTARTQHARLAIHPPDVNSPEWQARIRHVVPSFTVKHWWRCILILCLTGDYAPALTLIGAMNAVGHHKKVNVACGRNLSFFLDLLIQKHQSGRASELENDEEMLAYASGDLQGNSFCAWAWVGSDGSSKGPGPAASPSQMDPPGETYDHEATVVQPVLLTDEEEREWGGWARIEDMVRQLRYFRGTPNSGSRQSSYYSSPDEQRPPQHHIPHQQPQHQQPPPPHHQMPAYNGQSHTPQPQPTYQQPSAYPYPSPSYPNHSPSAPPQRSVYPPPAPPSASSGTTAVSSPMATTPSAAFVNSNPVSRMSIKDII</sequence>
<dbReference type="SMART" id="SM00066">
    <property type="entry name" value="GAL4"/>
    <property type="match status" value="1"/>
</dbReference>
<dbReference type="InterPro" id="IPR007219">
    <property type="entry name" value="XnlR_reg_dom"/>
</dbReference>
<evidence type="ECO:0000256" key="2">
    <source>
        <dbReference type="ARBA" id="ARBA00023242"/>
    </source>
</evidence>
<gene>
    <name evidence="5" type="ORF">KVT40_007799</name>
</gene>
<dbReference type="InterPro" id="IPR050987">
    <property type="entry name" value="AtrR-like"/>
</dbReference>
<dbReference type="PROSITE" id="PS50048">
    <property type="entry name" value="ZN2_CY6_FUNGAL_2"/>
    <property type="match status" value="1"/>
</dbReference>
<evidence type="ECO:0000256" key="1">
    <source>
        <dbReference type="ARBA" id="ARBA00022723"/>
    </source>
</evidence>
<feature type="region of interest" description="Disordered" evidence="3">
    <location>
        <begin position="683"/>
        <end position="703"/>
    </location>
</feature>
<feature type="compositionally biased region" description="Polar residues" evidence="3">
    <location>
        <begin position="845"/>
        <end position="860"/>
    </location>
</feature>
<dbReference type="InterPro" id="IPR036864">
    <property type="entry name" value="Zn2-C6_fun-type_DNA-bd_sf"/>
</dbReference>
<feature type="compositionally biased region" description="Low complexity" evidence="3">
    <location>
        <begin position="174"/>
        <end position="188"/>
    </location>
</feature>
<keyword evidence="6" id="KW-1185">Reference proteome</keyword>
<feature type="compositionally biased region" description="Low complexity" evidence="3">
    <location>
        <begin position="833"/>
        <end position="844"/>
    </location>
</feature>
<evidence type="ECO:0000313" key="6">
    <source>
        <dbReference type="Proteomes" id="UP000809789"/>
    </source>
</evidence>
<feature type="region of interest" description="Disordered" evidence="3">
    <location>
        <begin position="167"/>
        <end position="200"/>
    </location>
</feature>
<evidence type="ECO:0000256" key="3">
    <source>
        <dbReference type="SAM" id="MobiDB-lite"/>
    </source>
</evidence>
<dbReference type="EMBL" id="JAESVG020000009">
    <property type="protein sequence ID" value="KAG8624732.1"/>
    <property type="molecule type" value="Genomic_DNA"/>
</dbReference>
<dbReference type="GO" id="GO:0000981">
    <property type="term" value="F:DNA-binding transcription factor activity, RNA polymerase II-specific"/>
    <property type="evidence" value="ECO:0007669"/>
    <property type="project" value="InterPro"/>
</dbReference>
<reference evidence="5" key="1">
    <citation type="submission" date="2021-07" db="EMBL/GenBank/DDBJ databases">
        <title>Elsinoe batatas strain:CRI-CJ2 Genome sequencing and assembly.</title>
        <authorList>
            <person name="Huang L."/>
        </authorList>
    </citation>
    <scope>NUCLEOTIDE SEQUENCE</scope>
    <source>
        <strain evidence="5">CRI-CJ2</strain>
    </source>
</reference>
<evidence type="ECO:0000259" key="4">
    <source>
        <dbReference type="PROSITE" id="PS50048"/>
    </source>
</evidence>
<organism evidence="5 6">
    <name type="scientific">Elsinoe batatas</name>
    <dbReference type="NCBI Taxonomy" id="2601811"/>
    <lineage>
        <taxon>Eukaryota</taxon>
        <taxon>Fungi</taxon>
        <taxon>Dikarya</taxon>
        <taxon>Ascomycota</taxon>
        <taxon>Pezizomycotina</taxon>
        <taxon>Dothideomycetes</taxon>
        <taxon>Dothideomycetidae</taxon>
        <taxon>Myriangiales</taxon>
        <taxon>Elsinoaceae</taxon>
        <taxon>Elsinoe</taxon>
    </lineage>
</organism>
<dbReference type="Pfam" id="PF04082">
    <property type="entry name" value="Fungal_trans"/>
    <property type="match status" value="1"/>
</dbReference>
<dbReference type="InterPro" id="IPR001138">
    <property type="entry name" value="Zn2Cys6_DnaBD"/>
</dbReference>
<feature type="compositionally biased region" description="Pro residues" evidence="3">
    <location>
        <begin position="1"/>
        <end position="12"/>
    </location>
</feature>
<dbReference type="PANTHER" id="PTHR46910">
    <property type="entry name" value="TRANSCRIPTION FACTOR PDR1"/>
    <property type="match status" value="1"/>
</dbReference>
<dbReference type="Gene3D" id="4.10.240.10">
    <property type="entry name" value="Zn(2)-C6 fungal-type DNA-binding domain"/>
    <property type="match status" value="1"/>
</dbReference>
<keyword evidence="2" id="KW-0539">Nucleus</keyword>
<dbReference type="SUPFAM" id="SSF57701">
    <property type="entry name" value="Zn2/Cys6 DNA-binding domain"/>
    <property type="match status" value="1"/>
</dbReference>
<dbReference type="GO" id="GO:0008270">
    <property type="term" value="F:zinc ion binding"/>
    <property type="evidence" value="ECO:0007669"/>
    <property type="project" value="InterPro"/>
</dbReference>
<dbReference type="GO" id="GO:0006351">
    <property type="term" value="P:DNA-templated transcription"/>
    <property type="evidence" value="ECO:0007669"/>
    <property type="project" value="InterPro"/>
</dbReference>
<comment type="caution">
    <text evidence="5">The sequence shown here is derived from an EMBL/GenBank/DDBJ whole genome shotgun (WGS) entry which is preliminary data.</text>
</comment>
<protein>
    <recommendedName>
        <fullName evidence="4">Zn(2)-C6 fungal-type domain-containing protein</fullName>
    </recommendedName>
</protein>
<accession>A0A8K0KWB4</accession>
<feature type="compositionally biased region" description="Pro residues" evidence="3">
    <location>
        <begin position="42"/>
        <end position="54"/>
    </location>
</feature>
<dbReference type="GO" id="GO:0003677">
    <property type="term" value="F:DNA binding"/>
    <property type="evidence" value="ECO:0007669"/>
    <property type="project" value="InterPro"/>
</dbReference>
<dbReference type="SMART" id="SM00906">
    <property type="entry name" value="Fungal_trans"/>
    <property type="match status" value="1"/>
</dbReference>
<feature type="compositionally biased region" description="Low complexity" evidence="3">
    <location>
        <begin position="745"/>
        <end position="755"/>
    </location>
</feature>
<dbReference type="CDD" id="cd00067">
    <property type="entry name" value="GAL4"/>
    <property type="match status" value="1"/>
</dbReference>
<feature type="compositionally biased region" description="Basic residues" evidence="3">
    <location>
        <begin position="15"/>
        <end position="29"/>
    </location>
</feature>
<dbReference type="CDD" id="cd12148">
    <property type="entry name" value="fungal_TF_MHR"/>
    <property type="match status" value="1"/>
</dbReference>
<name>A0A8K0KWB4_9PEZI</name>
<dbReference type="AlphaFoldDB" id="A0A8K0KWB4"/>
<feature type="domain" description="Zn(2)-C6 fungal-type" evidence="4">
    <location>
        <begin position="103"/>
        <end position="134"/>
    </location>
</feature>
<proteinExistence type="predicted"/>
<dbReference type="PANTHER" id="PTHR46910:SF1">
    <property type="entry name" value="MISCELLANEOUS ZN(II)2CYS6 TRANSCRIPTION FACTOR (EUROFUNG)-RELATED"/>
    <property type="match status" value="1"/>
</dbReference>
<feature type="compositionally biased region" description="Low complexity" evidence="3">
    <location>
        <begin position="812"/>
        <end position="825"/>
    </location>
</feature>